<dbReference type="GeneID" id="38462382"/>
<evidence type="ECO:0000313" key="6">
    <source>
        <dbReference type="EMBL" id="AYQ93518.1"/>
    </source>
</evidence>
<dbReference type="GO" id="GO:0015979">
    <property type="term" value="P:photosynthesis"/>
    <property type="evidence" value="ECO:0007669"/>
    <property type="project" value="InterPro"/>
</dbReference>
<dbReference type="AlphaFoldDB" id="A0A3G3LLD4"/>
<comment type="similarity">
    <text evidence="5">Belongs to the PsbN family.</text>
</comment>
<dbReference type="EMBL" id="MH898670">
    <property type="protein sequence ID" value="AYQ93518.1"/>
    <property type="molecule type" value="Genomic_DNA"/>
</dbReference>
<dbReference type="RefSeq" id="YP_009540989.1">
    <property type="nucleotide sequence ID" value="NC_039969.1"/>
</dbReference>
<keyword evidence="2 5" id="KW-0812">Transmembrane</keyword>
<feature type="transmembrane region" description="Helical" evidence="5">
    <location>
        <begin position="6"/>
        <end position="28"/>
    </location>
</feature>
<comment type="function">
    <text evidence="5">May play a role in photosystem I and II biogenesis.</text>
</comment>
<organism evidence="6">
    <name type="scientific">Discoplastis spathirhyncha</name>
    <dbReference type="NCBI Taxonomy" id="215771"/>
    <lineage>
        <taxon>Eukaryota</taxon>
        <taxon>Discoba</taxon>
        <taxon>Euglenozoa</taxon>
        <taxon>Euglenida</taxon>
        <taxon>Spirocuta</taxon>
        <taxon>Euglenophyceae</taxon>
        <taxon>Euglenales</taxon>
        <taxon>Phacaceae</taxon>
        <taxon>Discoplastis</taxon>
    </lineage>
</organism>
<dbReference type="PANTHER" id="PTHR35326:SF3">
    <property type="entry name" value="PROTEIN PSBN"/>
    <property type="match status" value="1"/>
</dbReference>
<evidence type="ECO:0000256" key="1">
    <source>
        <dbReference type="ARBA" id="ARBA00004167"/>
    </source>
</evidence>
<dbReference type="Pfam" id="PF02468">
    <property type="entry name" value="PsbN"/>
    <property type="match status" value="1"/>
</dbReference>
<evidence type="ECO:0000256" key="2">
    <source>
        <dbReference type="ARBA" id="ARBA00022692"/>
    </source>
</evidence>
<keyword evidence="6" id="KW-0934">Plastid</keyword>
<keyword evidence="6" id="KW-0150">Chloroplast</keyword>
<keyword evidence="4 5" id="KW-0472">Membrane</keyword>
<proteinExistence type="inferred from homology"/>
<comment type="caution">
    <text evidence="5">Originally thought to be a component of PSII; based on experiments in Synechocystis, N.tabacum and barley, and its absence from PSII in T.elongatus and T.vulcanus, this is probably not true.</text>
</comment>
<evidence type="ECO:0000256" key="4">
    <source>
        <dbReference type="ARBA" id="ARBA00023136"/>
    </source>
</evidence>
<dbReference type="GO" id="GO:0009535">
    <property type="term" value="C:chloroplast thylakoid membrane"/>
    <property type="evidence" value="ECO:0007669"/>
    <property type="project" value="UniProtKB-SubCell"/>
</dbReference>
<evidence type="ECO:0000256" key="5">
    <source>
        <dbReference type="HAMAP-Rule" id="MF_00293"/>
    </source>
</evidence>
<dbReference type="InterPro" id="IPR003398">
    <property type="entry name" value="PSII_PsbN"/>
</dbReference>
<comment type="subcellular location">
    <subcellularLocation>
        <location evidence="1">Membrane</location>
        <topology evidence="1">Single-pass membrane protein</topology>
    </subcellularLocation>
    <subcellularLocation>
        <location evidence="5">Plastid</location>
        <location evidence="5">Chloroplast thylakoid membrane</location>
        <topology evidence="5">Single-pass membrane protein</topology>
    </subcellularLocation>
</comment>
<keyword evidence="5" id="KW-0793">Thylakoid</keyword>
<name>A0A3G3LLD4_9EUGL</name>
<protein>
    <recommendedName>
        <fullName evidence="5">Protein PsbN</fullName>
    </recommendedName>
</protein>
<geneLocation type="chloroplast" evidence="6"/>
<keyword evidence="3 5" id="KW-1133">Transmembrane helix</keyword>
<accession>A0A3G3LLD4</accession>
<sequence>MELVSFFSTIFITCALISITGFSIYIGFGPTSKKLRDPFEEHEG</sequence>
<evidence type="ECO:0000256" key="3">
    <source>
        <dbReference type="ARBA" id="ARBA00022989"/>
    </source>
</evidence>
<reference evidence="6" key="1">
    <citation type="journal article" date="2018" name="Sci. Rep.">
        <title>Dynamic evolution of inverted repeats in Euglenophyta plastid genomes.</title>
        <authorList>
            <person name="Karnkowska A."/>
            <person name="Bennett M.S."/>
            <person name="Triemer R.E."/>
        </authorList>
    </citation>
    <scope>NUCLEOTIDE SEQUENCE</scope>
</reference>
<dbReference type="HAMAP" id="MF_00293">
    <property type="entry name" value="PSII_PsbN"/>
    <property type="match status" value="1"/>
</dbReference>
<gene>
    <name evidence="5 6" type="primary">psbN</name>
</gene>
<dbReference type="PANTHER" id="PTHR35326">
    <property type="entry name" value="PROTEIN PSBN"/>
    <property type="match status" value="1"/>
</dbReference>